<gene>
    <name evidence="2" type="ORF">g.45258</name>
</gene>
<feature type="non-terminal residue" evidence="2">
    <location>
        <position position="127"/>
    </location>
</feature>
<evidence type="ECO:0000256" key="1">
    <source>
        <dbReference type="SAM" id="MobiDB-lite"/>
    </source>
</evidence>
<dbReference type="AlphaFoldDB" id="A0A1B6E5S3"/>
<sequence length="127" mass="14340">MNRPSCSKSVNTNDPDFSDRIRRLLGYNSDSSDSYEEADDSDADPDWNMSGDEREPLERLLRRPTQEYLDESEDDDGILNVDTPVNDSSQTVQGFQSGDFEGENALLNQEPVVINIPQNIIQEDVPE</sequence>
<reference evidence="2" key="1">
    <citation type="submission" date="2015-12" db="EMBL/GenBank/DDBJ databases">
        <title>De novo transcriptome assembly of four potential Pierce s Disease insect vectors from Arizona vineyards.</title>
        <authorList>
            <person name="Tassone E.E."/>
        </authorList>
    </citation>
    <scope>NUCLEOTIDE SEQUENCE</scope>
</reference>
<accession>A0A1B6E5S3</accession>
<feature type="compositionally biased region" description="Acidic residues" evidence="1">
    <location>
        <begin position="33"/>
        <end position="45"/>
    </location>
</feature>
<organism evidence="2">
    <name type="scientific">Clastoptera arizonana</name>
    <name type="common">Arizona spittle bug</name>
    <dbReference type="NCBI Taxonomy" id="38151"/>
    <lineage>
        <taxon>Eukaryota</taxon>
        <taxon>Metazoa</taxon>
        <taxon>Ecdysozoa</taxon>
        <taxon>Arthropoda</taxon>
        <taxon>Hexapoda</taxon>
        <taxon>Insecta</taxon>
        <taxon>Pterygota</taxon>
        <taxon>Neoptera</taxon>
        <taxon>Paraneoptera</taxon>
        <taxon>Hemiptera</taxon>
        <taxon>Auchenorrhyncha</taxon>
        <taxon>Cercopoidea</taxon>
        <taxon>Clastopteridae</taxon>
        <taxon>Clastoptera</taxon>
    </lineage>
</organism>
<feature type="compositionally biased region" description="Acidic residues" evidence="1">
    <location>
        <begin position="68"/>
        <end position="77"/>
    </location>
</feature>
<evidence type="ECO:0000313" key="2">
    <source>
        <dbReference type="EMBL" id="JAS33247.1"/>
    </source>
</evidence>
<dbReference type="EMBL" id="GEDC01004051">
    <property type="protein sequence ID" value="JAS33247.1"/>
    <property type="molecule type" value="Transcribed_RNA"/>
</dbReference>
<feature type="region of interest" description="Disordered" evidence="1">
    <location>
        <begin position="26"/>
        <end position="90"/>
    </location>
</feature>
<proteinExistence type="predicted"/>
<feature type="compositionally biased region" description="Basic and acidic residues" evidence="1">
    <location>
        <begin position="51"/>
        <end position="65"/>
    </location>
</feature>
<name>A0A1B6E5S3_9HEMI</name>
<protein>
    <submittedName>
        <fullName evidence="2">Uncharacterized protein</fullName>
    </submittedName>
</protein>